<gene>
    <name evidence="4" type="ORF">UTRI_02733_B</name>
</gene>
<organism evidence="4 5">
    <name type="scientific">Ustilago trichophora</name>
    <dbReference type="NCBI Taxonomy" id="86804"/>
    <lineage>
        <taxon>Eukaryota</taxon>
        <taxon>Fungi</taxon>
        <taxon>Dikarya</taxon>
        <taxon>Basidiomycota</taxon>
        <taxon>Ustilaginomycotina</taxon>
        <taxon>Ustilaginomycetes</taxon>
        <taxon>Ustilaginales</taxon>
        <taxon>Ustilaginaceae</taxon>
        <taxon>Ustilago</taxon>
    </lineage>
</organism>
<dbReference type="AlphaFoldDB" id="A0A5C3E4Y9"/>
<proteinExistence type="predicted"/>
<evidence type="ECO:0000313" key="4">
    <source>
        <dbReference type="EMBL" id="SPO25160.1"/>
    </source>
</evidence>
<keyword evidence="5" id="KW-1185">Reference proteome</keyword>
<dbReference type="Proteomes" id="UP000324022">
    <property type="component" value="Unassembled WGS sequence"/>
</dbReference>
<feature type="signal peptide" evidence="3">
    <location>
        <begin position="1"/>
        <end position="22"/>
    </location>
</feature>
<feature type="compositionally biased region" description="Polar residues" evidence="1">
    <location>
        <begin position="172"/>
        <end position="183"/>
    </location>
</feature>
<keyword evidence="2" id="KW-1133">Transmembrane helix</keyword>
<feature type="chain" id="PRO_5022658717" evidence="3">
    <location>
        <begin position="23"/>
        <end position="327"/>
    </location>
</feature>
<sequence length="327" mass="35947">MLAIRSAVLLSAFILAPICSLAQPSDQVSLAATQLIAPTAASTIFDSTDPLAMSSQQSVTSSAPSSHSFWDSLSRHWTEADSTKQTFMAILLIIQLVALFCFIKGSLDKIFGRRAEYRNQRTKRFARRAAVAAAGGSSKSGIPLSHQRPLYCPDTKPQLPPRPSQDHPLLRPSTSASHSTFQTTSTGDIILPSWTESGPTPLKVIVEEPEDEISRSNSPLHSRPHSPIYYCDSPHSPISPAHHETPQYSWSFRSTLPRDSASLRLRERNDFTMLPFTIDRSSTPDTRLEDVKRPFNRPIYSDDRSSHHPSTTSPADPLSAQSSSSPA</sequence>
<accession>A0A5C3E4Y9</accession>
<name>A0A5C3E4Y9_9BASI</name>
<protein>
    <submittedName>
        <fullName evidence="4">Uncharacterized protein</fullName>
    </submittedName>
</protein>
<evidence type="ECO:0000313" key="5">
    <source>
        <dbReference type="Proteomes" id="UP000324022"/>
    </source>
</evidence>
<keyword evidence="3" id="KW-0732">Signal</keyword>
<evidence type="ECO:0000256" key="1">
    <source>
        <dbReference type="SAM" id="MobiDB-lite"/>
    </source>
</evidence>
<feature type="region of interest" description="Disordered" evidence="1">
    <location>
        <begin position="136"/>
        <end position="183"/>
    </location>
</feature>
<feature type="compositionally biased region" description="Polar residues" evidence="1">
    <location>
        <begin position="308"/>
        <end position="327"/>
    </location>
</feature>
<reference evidence="4 5" key="1">
    <citation type="submission" date="2018-03" db="EMBL/GenBank/DDBJ databases">
        <authorList>
            <person name="Guldener U."/>
        </authorList>
    </citation>
    <scope>NUCLEOTIDE SEQUENCE [LARGE SCALE GENOMIC DNA]</scope>
    <source>
        <strain evidence="4 5">NBRC100155</strain>
    </source>
</reference>
<evidence type="ECO:0000256" key="3">
    <source>
        <dbReference type="SAM" id="SignalP"/>
    </source>
</evidence>
<keyword evidence="2" id="KW-0472">Membrane</keyword>
<feature type="transmembrane region" description="Helical" evidence="2">
    <location>
        <begin position="87"/>
        <end position="107"/>
    </location>
</feature>
<dbReference type="OrthoDB" id="2555653at2759"/>
<dbReference type="EMBL" id="OOIN01000010">
    <property type="protein sequence ID" value="SPO25160.1"/>
    <property type="molecule type" value="Genomic_DNA"/>
</dbReference>
<keyword evidence="2" id="KW-0812">Transmembrane</keyword>
<feature type="region of interest" description="Disordered" evidence="1">
    <location>
        <begin position="277"/>
        <end position="327"/>
    </location>
</feature>
<evidence type="ECO:0000256" key="2">
    <source>
        <dbReference type="SAM" id="Phobius"/>
    </source>
</evidence>